<name>A0ABV7IS72_9SPHN</name>
<dbReference type="RefSeq" id="WP_379508940.1">
    <property type="nucleotide sequence ID" value="NZ_JBHRTQ010000004.1"/>
</dbReference>
<gene>
    <name evidence="1" type="ORF">ACFOD9_04765</name>
</gene>
<protein>
    <recommendedName>
        <fullName evidence="3">HEAT repeat domain-containing protein</fullName>
    </recommendedName>
</protein>
<evidence type="ECO:0000313" key="2">
    <source>
        <dbReference type="Proteomes" id="UP001595604"/>
    </source>
</evidence>
<organism evidence="1 2">
    <name type="scientific">Novosphingobium bradum</name>
    <dbReference type="NCBI Taxonomy" id="1737444"/>
    <lineage>
        <taxon>Bacteria</taxon>
        <taxon>Pseudomonadati</taxon>
        <taxon>Pseudomonadota</taxon>
        <taxon>Alphaproteobacteria</taxon>
        <taxon>Sphingomonadales</taxon>
        <taxon>Sphingomonadaceae</taxon>
        <taxon>Novosphingobium</taxon>
    </lineage>
</organism>
<dbReference type="Proteomes" id="UP001595604">
    <property type="component" value="Unassembled WGS sequence"/>
</dbReference>
<evidence type="ECO:0008006" key="3">
    <source>
        <dbReference type="Google" id="ProtNLM"/>
    </source>
</evidence>
<proteinExistence type="predicted"/>
<comment type="caution">
    <text evidence="1">The sequence shown here is derived from an EMBL/GenBank/DDBJ whole genome shotgun (WGS) entry which is preliminary data.</text>
</comment>
<evidence type="ECO:0000313" key="1">
    <source>
        <dbReference type="EMBL" id="MFC3173558.1"/>
    </source>
</evidence>
<keyword evidence="2" id="KW-1185">Reference proteome</keyword>
<accession>A0ABV7IS72</accession>
<reference evidence="2" key="1">
    <citation type="journal article" date="2019" name="Int. J. Syst. Evol. Microbiol.">
        <title>The Global Catalogue of Microorganisms (GCM) 10K type strain sequencing project: providing services to taxonomists for standard genome sequencing and annotation.</title>
        <authorList>
            <consortium name="The Broad Institute Genomics Platform"/>
            <consortium name="The Broad Institute Genome Sequencing Center for Infectious Disease"/>
            <person name="Wu L."/>
            <person name="Ma J."/>
        </authorList>
    </citation>
    <scope>NUCLEOTIDE SEQUENCE [LARGE SCALE GENOMIC DNA]</scope>
    <source>
        <strain evidence="2">KCTC 42984</strain>
    </source>
</reference>
<sequence>MHIAPEIRALITDPALLERAQARHGAALAAWQARPGGAAVLDAFAAFAGGADLARCPPLAALLGGQGGAAKAFVDRLVAALLPAIAAEPFGHVPLRHQSTPASATLLLAQERGATLTLVVVAGPALAKMPPARSVAFAPSEEWDVVLAGSGEGRLVERRADDSLVQHRLALAPGVALGRDVEREALLVDRVPGSLVLLRLARRRAGAVPVREYELAGGALIHQAASDPRESRMELAITLLGRMGRADAAPELAAIALEAGRGDSLRWQALRECLGLDTAVGFRALTVLARSAEDALAVPAGALRAQLLENYPVLAELEPCPA</sequence>
<dbReference type="EMBL" id="JBHRTQ010000004">
    <property type="protein sequence ID" value="MFC3173558.1"/>
    <property type="molecule type" value="Genomic_DNA"/>
</dbReference>